<comment type="subcellular location">
    <subcellularLocation>
        <location evidence="1">Secreted</location>
    </subcellularLocation>
</comment>
<protein>
    <recommendedName>
        <fullName evidence="12">galacturonan 1,4-alpha-galacturonidase</fullName>
        <ecNumber evidence="12">3.2.1.67</ecNumber>
    </recommendedName>
    <alternativeName>
        <fullName evidence="13">Galacturan 1,4-alpha-galacturonidase C</fullName>
    </alternativeName>
    <alternativeName>
        <fullName evidence="14">Poly(1,4-alpha-D-galacturonide)galacturonohydrolase C</fullName>
    </alternativeName>
</protein>
<reference evidence="18" key="1">
    <citation type="submission" date="2013-07" db="EMBL/GenBank/DDBJ databases">
        <authorList>
            <consortium name="The Broad Institute Genome Sequencing Platform"/>
            <person name="Cuomo C."/>
            <person name="Litvintseva A."/>
            <person name="Chen Y."/>
            <person name="Heitman J."/>
            <person name="Sun S."/>
            <person name="Springer D."/>
            <person name="Dromer F."/>
            <person name="Young S.K."/>
            <person name="Zeng Q."/>
            <person name="Gargeya S."/>
            <person name="Fitzgerald M."/>
            <person name="Abouelleil A."/>
            <person name="Alvarado L."/>
            <person name="Berlin A.M."/>
            <person name="Chapman S.B."/>
            <person name="Dewar J."/>
            <person name="Goldberg J."/>
            <person name="Griggs A."/>
            <person name="Gujja S."/>
            <person name="Hansen M."/>
            <person name="Howarth C."/>
            <person name="Imamovic A."/>
            <person name="Larimer J."/>
            <person name="McCowan C."/>
            <person name="Murphy C."/>
            <person name="Pearson M."/>
            <person name="Priest M."/>
            <person name="Roberts A."/>
            <person name="Saif S."/>
            <person name="Shea T."/>
            <person name="Sykes S."/>
            <person name="Wortman J."/>
            <person name="Nusbaum C."/>
            <person name="Birren B."/>
        </authorList>
    </citation>
    <scope>NUCLEOTIDE SEQUENCE</scope>
    <source>
        <strain evidence="18">CBS 10117</strain>
    </source>
</reference>
<dbReference type="EC" id="3.2.1.67" evidence="12"/>
<dbReference type="EMBL" id="CP144531">
    <property type="protein sequence ID" value="WWC59101.1"/>
    <property type="molecule type" value="Genomic_DNA"/>
</dbReference>
<dbReference type="PANTHER" id="PTHR31736">
    <property type="match status" value="1"/>
</dbReference>
<keyword evidence="10" id="KW-0961">Cell wall biogenesis/degradation</keyword>
<evidence type="ECO:0000256" key="16">
    <source>
        <dbReference type="RuleBase" id="RU361169"/>
    </source>
</evidence>
<keyword evidence="8" id="KW-0325">Glycoprotein</keyword>
<proteinExistence type="inferred from homology"/>
<evidence type="ECO:0000256" key="2">
    <source>
        <dbReference type="ARBA" id="ARBA00008834"/>
    </source>
</evidence>
<evidence type="ECO:0000256" key="3">
    <source>
        <dbReference type="ARBA" id="ARBA00022525"/>
    </source>
</evidence>
<dbReference type="Gene3D" id="2.160.20.10">
    <property type="entry name" value="Single-stranded right-handed beta-helix, Pectin lyase-like"/>
    <property type="match status" value="1"/>
</dbReference>
<keyword evidence="9 16" id="KW-0326">Glycosidase</keyword>
<evidence type="ECO:0000256" key="6">
    <source>
        <dbReference type="ARBA" id="ARBA00022801"/>
    </source>
</evidence>
<dbReference type="GO" id="GO:0047911">
    <property type="term" value="F:galacturan 1,4-alpha-galacturonidase activity"/>
    <property type="evidence" value="ECO:0007669"/>
    <property type="project" value="UniProtKB-EC"/>
</dbReference>
<keyword evidence="3" id="KW-0964">Secreted</keyword>
<evidence type="ECO:0000256" key="15">
    <source>
        <dbReference type="ARBA" id="ARBA00048766"/>
    </source>
</evidence>
<keyword evidence="7" id="KW-1015">Disulfide bond</keyword>
<evidence type="ECO:0000256" key="4">
    <source>
        <dbReference type="ARBA" id="ARBA00022729"/>
    </source>
</evidence>
<keyword evidence="4 17" id="KW-0732">Signal</keyword>
<evidence type="ECO:0000313" key="19">
    <source>
        <dbReference type="Proteomes" id="UP000078595"/>
    </source>
</evidence>
<comment type="catalytic activity">
    <reaction evidence="15">
        <text>[(1-&gt;4)-alpha-D-galacturonosyl](n) + H2O = alpha-D-galacturonate + [(1-&gt;4)-alpha-D-galacturonosyl](n-1)</text>
        <dbReference type="Rhea" id="RHEA:14117"/>
        <dbReference type="Rhea" id="RHEA-COMP:14570"/>
        <dbReference type="Rhea" id="RHEA-COMP:14572"/>
        <dbReference type="ChEBI" id="CHEBI:15377"/>
        <dbReference type="ChEBI" id="CHEBI:58658"/>
        <dbReference type="ChEBI" id="CHEBI:140523"/>
        <dbReference type="EC" id="3.2.1.67"/>
    </reaction>
</comment>
<comment type="function">
    <text evidence="11">Specific in hydrolyzing the terminal glycosidic bond of polygalacturonic acid and oligogalacturonates.</text>
</comment>
<dbReference type="GO" id="GO:0071555">
    <property type="term" value="P:cell wall organization"/>
    <property type="evidence" value="ECO:0007669"/>
    <property type="project" value="UniProtKB-KW"/>
</dbReference>
<sequence length="430" mass="46448">MFGNAAVITALSALTTVIAQQTCVVPFGGYGVNDVEALTALLPNCSNDATIVFQDGVKYNISTPVDFGTLNNVEIQINGNLQLPKSIPYVQELVNATAGGRLYWFTMQGYNITVSGNPDQSSEYGWVDSYGVPWWQEAQYTQPLGGLLNRPHGWSIAANSSTIRNMKLRKPIAWSFSLNGNDMHVYGNKIDAAYDLNNPGVFPFNTDGYDIHGNNVLFENNWVFNGDDCVAVNAGNNITIRNMVCEGGHGASLSATTGVNNVLFDNITSANSLYATRFKSSLNSVGNISNVTWANIHVHNATFPIFATGVYYDQNTNRGRTPGVYPANSTATHIENFTWVNVTGTISDVYTGDGSCTTDPCWYYVANATNTAGITLQLLNGTATNIQIHNVNLKPIDGKGVSNVVCDPTSFTDGTDNLGFECVNGPYMPN</sequence>
<keyword evidence="6 16" id="KW-0378">Hydrolase</keyword>
<dbReference type="PANTHER" id="PTHR31736:SF11">
    <property type="entry name" value="EXOPOLYGALACTURONASE C-RELATED"/>
    <property type="match status" value="1"/>
</dbReference>
<dbReference type="Pfam" id="PF00295">
    <property type="entry name" value="Glyco_hydro_28"/>
    <property type="match status" value="1"/>
</dbReference>
<dbReference type="InterPro" id="IPR011050">
    <property type="entry name" value="Pectin_lyase_fold/virulence"/>
</dbReference>
<evidence type="ECO:0000256" key="9">
    <source>
        <dbReference type="ARBA" id="ARBA00023295"/>
    </source>
</evidence>
<dbReference type="InterPro" id="IPR000743">
    <property type="entry name" value="Glyco_hydro_28"/>
</dbReference>
<evidence type="ECO:0000256" key="10">
    <source>
        <dbReference type="ARBA" id="ARBA00023316"/>
    </source>
</evidence>
<dbReference type="GO" id="GO:0005576">
    <property type="term" value="C:extracellular region"/>
    <property type="evidence" value="ECO:0007669"/>
    <property type="project" value="UniProtKB-SubCell"/>
</dbReference>
<dbReference type="GO" id="GO:0004650">
    <property type="term" value="F:polygalacturonase activity"/>
    <property type="evidence" value="ECO:0007669"/>
    <property type="project" value="InterPro"/>
</dbReference>
<gene>
    <name evidence="18" type="ORF">I303_101649</name>
</gene>
<feature type="signal peptide" evidence="17">
    <location>
        <begin position="1"/>
        <end position="19"/>
    </location>
</feature>
<evidence type="ECO:0000313" key="18">
    <source>
        <dbReference type="EMBL" id="WWC59101.1"/>
    </source>
</evidence>
<dbReference type="InterPro" id="IPR012334">
    <property type="entry name" value="Pectin_lyas_fold"/>
</dbReference>
<comment type="similarity">
    <text evidence="2 16">Belongs to the glycosyl hydrolase 28 family.</text>
</comment>
<dbReference type="GO" id="GO:0005975">
    <property type="term" value="P:carbohydrate metabolic process"/>
    <property type="evidence" value="ECO:0007669"/>
    <property type="project" value="InterPro"/>
</dbReference>
<evidence type="ECO:0000256" key="5">
    <source>
        <dbReference type="ARBA" id="ARBA00022737"/>
    </source>
</evidence>
<dbReference type="AlphaFoldDB" id="A0AAJ8MD87"/>
<evidence type="ECO:0000256" key="17">
    <source>
        <dbReference type="SAM" id="SignalP"/>
    </source>
</evidence>
<dbReference type="RefSeq" id="XP_065824456.1">
    <property type="nucleotide sequence ID" value="XM_065968384.1"/>
</dbReference>
<feature type="chain" id="PRO_5042589802" description="galacturonan 1,4-alpha-galacturonidase" evidence="17">
    <location>
        <begin position="20"/>
        <end position="430"/>
    </location>
</feature>
<evidence type="ECO:0000256" key="14">
    <source>
        <dbReference type="ARBA" id="ARBA00042262"/>
    </source>
</evidence>
<evidence type="ECO:0000256" key="8">
    <source>
        <dbReference type="ARBA" id="ARBA00023180"/>
    </source>
</evidence>
<name>A0AAJ8MD87_9TREE</name>
<keyword evidence="5" id="KW-0677">Repeat</keyword>
<accession>A0AAJ8MD87</accession>
<organism evidence="18 19">
    <name type="scientific">Kwoniella dejecticola CBS 10117</name>
    <dbReference type="NCBI Taxonomy" id="1296121"/>
    <lineage>
        <taxon>Eukaryota</taxon>
        <taxon>Fungi</taxon>
        <taxon>Dikarya</taxon>
        <taxon>Basidiomycota</taxon>
        <taxon>Agaricomycotina</taxon>
        <taxon>Tremellomycetes</taxon>
        <taxon>Tremellales</taxon>
        <taxon>Cryptococcaceae</taxon>
        <taxon>Kwoniella</taxon>
    </lineage>
</organism>
<evidence type="ECO:0000256" key="7">
    <source>
        <dbReference type="ARBA" id="ARBA00023157"/>
    </source>
</evidence>
<evidence type="ECO:0000256" key="13">
    <source>
        <dbReference type="ARBA" id="ARBA00041474"/>
    </source>
</evidence>
<dbReference type="KEGG" id="kdj:28965914"/>
<evidence type="ECO:0000256" key="1">
    <source>
        <dbReference type="ARBA" id="ARBA00004613"/>
    </source>
</evidence>
<dbReference type="Proteomes" id="UP000078595">
    <property type="component" value="Chromosome 2"/>
</dbReference>
<dbReference type="SUPFAM" id="SSF51126">
    <property type="entry name" value="Pectin lyase-like"/>
    <property type="match status" value="1"/>
</dbReference>
<evidence type="ECO:0000256" key="12">
    <source>
        <dbReference type="ARBA" id="ARBA00038933"/>
    </source>
</evidence>
<reference evidence="18" key="2">
    <citation type="submission" date="2024-02" db="EMBL/GenBank/DDBJ databases">
        <title>Comparative genomics of Cryptococcus and Kwoniella reveals pathogenesis evolution and contrasting modes of karyotype evolution via chromosome fusion or intercentromeric recombination.</title>
        <authorList>
            <person name="Coelho M.A."/>
            <person name="David-Palma M."/>
            <person name="Shea T."/>
            <person name="Bowers K."/>
            <person name="McGinley-Smith S."/>
            <person name="Mohammad A.W."/>
            <person name="Gnirke A."/>
            <person name="Yurkov A.M."/>
            <person name="Nowrousian M."/>
            <person name="Sun S."/>
            <person name="Cuomo C.A."/>
            <person name="Heitman J."/>
        </authorList>
    </citation>
    <scope>NUCLEOTIDE SEQUENCE</scope>
    <source>
        <strain evidence="18">CBS 10117</strain>
    </source>
</reference>
<dbReference type="GeneID" id="28965914"/>
<evidence type="ECO:0000256" key="11">
    <source>
        <dbReference type="ARBA" id="ARBA00037312"/>
    </source>
</evidence>
<keyword evidence="19" id="KW-1185">Reference proteome</keyword>